<dbReference type="AlphaFoldDB" id="A3K177"/>
<keyword evidence="3" id="KW-1185">Reference proteome</keyword>
<comment type="caution">
    <text evidence="2">The sequence shown here is derived from an EMBL/GenBank/DDBJ whole genome shotgun (WGS) entry which is preliminary data.</text>
</comment>
<dbReference type="EMBL" id="AAYA01000004">
    <property type="protein sequence ID" value="EBA08673.1"/>
    <property type="molecule type" value="Genomic_DNA"/>
</dbReference>
<gene>
    <name evidence="2" type="ORF">SSE37_03485</name>
</gene>
<accession>A3K177</accession>
<name>A3K177_SAGS3</name>
<sequence length="39" mass="4423">MTPANLNRRPYSFKGRAIDAIMFVLGWALMILPVYLLIG</sequence>
<keyword evidence="1" id="KW-1133">Transmembrane helix</keyword>
<evidence type="ECO:0000313" key="3">
    <source>
        <dbReference type="Proteomes" id="UP000005713"/>
    </source>
</evidence>
<feature type="transmembrane region" description="Helical" evidence="1">
    <location>
        <begin position="20"/>
        <end position="38"/>
    </location>
</feature>
<dbReference type="Proteomes" id="UP000005713">
    <property type="component" value="Unassembled WGS sequence"/>
</dbReference>
<keyword evidence="1" id="KW-0472">Membrane</keyword>
<evidence type="ECO:0000256" key="1">
    <source>
        <dbReference type="SAM" id="Phobius"/>
    </source>
</evidence>
<proteinExistence type="predicted"/>
<protein>
    <submittedName>
        <fullName evidence="2">Uncharacterized protein</fullName>
    </submittedName>
</protein>
<keyword evidence="1" id="KW-0812">Transmembrane</keyword>
<reference evidence="2 3" key="1">
    <citation type="submission" date="2006-06" db="EMBL/GenBank/DDBJ databases">
        <authorList>
            <person name="Moran M.A."/>
            <person name="Ferriera S."/>
            <person name="Johnson J."/>
            <person name="Kravitz S."/>
            <person name="Beeson K."/>
            <person name="Sutton G."/>
            <person name="Rogers Y.-H."/>
            <person name="Friedman R."/>
            <person name="Frazier M."/>
            <person name="Venter J.C."/>
        </authorList>
    </citation>
    <scope>NUCLEOTIDE SEQUENCE [LARGE SCALE GENOMIC DNA]</scope>
    <source>
        <strain evidence="2 3">E-37</strain>
    </source>
</reference>
<organism evidence="2 3">
    <name type="scientific">Sagittula stellata (strain ATCC 700073 / DSM 11524 / E-37)</name>
    <dbReference type="NCBI Taxonomy" id="388399"/>
    <lineage>
        <taxon>Bacteria</taxon>
        <taxon>Pseudomonadati</taxon>
        <taxon>Pseudomonadota</taxon>
        <taxon>Alphaproteobacteria</taxon>
        <taxon>Rhodobacterales</taxon>
        <taxon>Roseobacteraceae</taxon>
        <taxon>Sagittula</taxon>
    </lineage>
</organism>
<evidence type="ECO:0000313" key="2">
    <source>
        <dbReference type="EMBL" id="EBA08673.1"/>
    </source>
</evidence>